<accession>A0A0L0SES5</accession>
<reference evidence="7 8" key="1">
    <citation type="submission" date="2009-11" db="EMBL/GenBank/DDBJ databases">
        <title>Annotation of Allomyces macrogynus ATCC 38327.</title>
        <authorList>
            <consortium name="The Broad Institute Genome Sequencing Platform"/>
            <person name="Russ C."/>
            <person name="Cuomo C."/>
            <person name="Burger G."/>
            <person name="Gray M.W."/>
            <person name="Holland P.W.H."/>
            <person name="King N."/>
            <person name="Lang F.B.F."/>
            <person name="Roger A.J."/>
            <person name="Ruiz-Trillo I."/>
            <person name="Young S.K."/>
            <person name="Zeng Q."/>
            <person name="Gargeya S."/>
            <person name="Fitzgerald M."/>
            <person name="Haas B."/>
            <person name="Abouelleil A."/>
            <person name="Alvarado L."/>
            <person name="Arachchi H.M."/>
            <person name="Berlin A."/>
            <person name="Chapman S.B."/>
            <person name="Gearin G."/>
            <person name="Goldberg J."/>
            <person name="Griggs A."/>
            <person name="Gujja S."/>
            <person name="Hansen M."/>
            <person name="Heiman D."/>
            <person name="Howarth C."/>
            <person name="Larimer J."/>
            <person name="Lui A."/>
            <person name="MacDonald P.J.P."/>
            <person name="McCowen C."/>
            <person name="Montmayeur A."/>
            <person name="Murphy C."/>
            <person name="Neiman D."/>
            <person name="Pearson M."/>
            <person name="Priest M."/>
            <person name="Roberts A."/>
            <person name="Saif S."/>
            <person name="Shea T."/>
            <person name="Sisk P."/>
            <person name="Stolte C."/>
            <person name="Sykes S."/>
            <person name="Wortman J."/>
            <person name="Nusbaum C."/>
            <person name="Birren B."/>
        </authorList>
    </citation>
    <scope>NUCLEOTIDE SEQUENCE [LARGE SCALE GENOMIC DNA]</scope>
    <source>
        <strain evidence="7 8">ATCC 38327</strain>
    </source>
</reference>
<evidence type="ECO:0000313" key="7">
    <source>
        <dbReference type="EMBL" id="KNE60895.1"/>
    </source>
</evidence>
<dbReference type="OrthoDB" id="2110130at2759"/>
<dbReference type="PROSITE" id="PS00211">
    <property type="entry name" value="ABC_TRANSPORTER_1"/>
    <property type="match status" value="2"/>
</dbReference>
<evidence type="ECO:0000256" key="2">
    <source>
        <dbReference type="ARBA" id="ARBA00022741"/>
    </source>
</evidence>
<dbReference type="InterPro" id="IPR027417">
    <property type="entry name" value="P-loop_NTPase"/>
</dbReference>
<feature type="domain" description="ABC transporter" evidence="6">
    <location>
        <begin position="525"/>
        <end position="736"/>
    </location>
</feature>
<evidence type="ECO:0000259" key="6">
    <source>
        <dbReference type="PROSITE" id="PS50893"/>
    </source>
</evidence>
<dbReference type="InterPro" id="IPR003593">
    <property type="entry name" value="AAA+_ATPase"/>
</dbReference>
<dbReference type="PROSITE" id="PS50893">
    <property type="entry name" value="ABC_TRANSPORTER_2"/>
    <property type="match status" value="2"/>
</dbReference>
<dbReference type="AlphaFoldDB" id="A0A0L0SES5"/>
<dbReference type="PANTHER" id="PTHR19211:SF117">
    <property type="entry name" value="ATP-BINDING CASSETTE SUB-FAMILY F MEMBER 3"/>
    <property type="match status" value="1"/>
</dbReference>
<dbReference type="eggNOG" id="KOG0062">
    <property type="taxonomic scope" value="Eukaryota"/>
</dbReference>
<dbReference type="GO" id="GO:0005524">
    <property type="term" value="F:ATP binding"/>
    <property type="evidence" value="ECO:0007669"/>
    <property type="project" value="UniProtKB-KW"/>
</dbReference>
<dbReference type="Pfam" id="PF12848">
    <property type="entry name" value="ABC_tran_Xtn"/>
    <property type="match status" value="1"/>
</dbReference>
<keyword evidence="1" id="KW-0677">Repeat</keyword>
<dbReference type="Pfam" id="PF00005">
    <property type="entry name" value="ABC_tran"/>
    <property type="match status" value="2"/>
</dbReference>
<dbReference type="InterPro" id="IPR058770">
    <property type="entry name" value="PWI_ABCF3"/>
</dbReference>
<keyword evidence="8" id="KW-1185">Reference proteome</keyword>
<protein>
    <recommendedName>
        <fullName evidence="6">ABC transporter domain-containing protein</fullName>
    </recommendedName>
</protein>
<keyword evidence="5" id="KW-0175">Coiled coil</keyword>
<reference evidence="8" key="2">
    <citation type="submission" date="2009-11" db="EMBL/GenBank/DDBJ databases">
        <title>The Genome Sequence of Allomyces macrogynus strain ATCC 38327.</title>
        <authorList>
            <consortium name="The Broad Institute Genome Sequencing Platform"/>
            <person name="Russ C."/>
            <person name="Cuomo C."/>
            <person name="Shea T."/>
            <person name="Young S.K."/>
            <person name="Zeng Q."/>
            <person name="Koehrsen M."/>
            <person name="Haas B."/>
            <person name="Borodovsky M."/>
            <person name="Guigo R."/>
            <person name="Alvarado L."/>
            <person name="Berlin A."/>
            <person name="Borenstein D."/>
            <person name="Chen Z."/>
            <person name="Engels R."/>
            <person name="Freedman E."/>
            <person name="Gellesch M."/>
            <person name="Goldberg J."/>
            <person name="Griggs A."/>
            <person name="Gujja S."/>
            <person name="Heiman D."/>
            <person name="Hepburn T."/>
            <person name="Howarth C."/>
            <person name="Jen D."/>
            <person name="Larson L."/>
            <person name="Lewis B."/>
            <person name="Mehta T."/>
            <person name="Park D."/>
            <person name="Pearson M."/>
            <person name="Roberts A."/>
            <person name="Saif S."/>
            <person name="Shenoy N."/>
            <person name="Sisk P."/>
            <person name="Stolte C."/>
            <person name="Sykes S."/>
            <person name="Walk T."/>
            <person name="White J."/>
            <person name="Yandava C."/>
            <person name="Burger G."/>
            <person name="Gray M.W."/>
            <person name="Holland P.W.H."/>
            <person name="King N."/>
            <person name="Lang F.B.F."/>
            <person name="Roger A.J."/>
            <person name="Ruiz-Trillo I."/>
            <person name="Lander E."/>
            <person name="Nusbaum C."/>
        </authorList>
    </citation>
    <scope>NUCLEOTIDE SEQUENCE [LARGE SCALE GENOMIC DNA]</scope>
    <source>
        <strain evidence="8">ATCC 38327</strain>
    </source>
</reference>
<evidence type="ECO:0000256" key="4">
    <source>
        <dbReference type="ARBA" id="ARBA00022990"/>
    </source>
</evidence>
<dbReference type="SUPFAM" id="SSF52540">
    <property type="entry name" value="P-loop containing nucleoside triphosphate hydrolases"/>
    <property type="match status" value="2"/>
</dbReference>
<feature type="coiled-coil region" evidence="5">
    <location>
        <begin position="315"/>
        <end position="342"/>
    </location>
</feature>
<dbReference type="FunFam" id="3.40.50.300:FF:001135">
    <property type="entry name" value="ABC transporter F family member 3"/>
    <property type="match status" value="1"/>
</dbReference>
<organism evidence="7 8">
    <name type="scientific">Allomyces macrogynus (strain ATCC 38327)</name>
    <name type="common">Allomyces javanicus var. macrogynus</name>
    <dbReference type="NCBI Taxonomy" id="578462"/>
    <lineage>
        <taxon>Eukaryota</taxon>
        <taxon>Fungi</taxon>
        <taxon>Fungi incertae sedis</taxon>
        <taxon>Blastocladiomycota</taxon>
        <taxon>Blastocladiomycetes</taxon>
        <taxon>Blastocladiales</taxon>
        <taxon>Blastocladiaceae</taxon>
        <taxon>Allomyces</taxon>
    </lineage>
</organism>
<dbReference type="VEuPathDB" id="FungiDB:AMAG_06656"/>
<dbReference type="Proteomes" id="UP000054350">
    <property type="component" value="Unassembled WGS sequence"/>
</dbReference>
<dbReference type="EMBL" id="GG745337">
    <property type="protein sequence ID" value="KNE60895.1"/>
    <property type="molecule type" value="Genomic_DNA"/>
</dbReference>
<dbReference type="CDD" id="cd03221">
    <property type="entry name" value="ABCF_EF-3"/>
    <property type="match status" value="2"/>
</dbReference>
<dbReference type="InterPro" id="IPR032781">
    <property type="entry name" value="ABC_tran_Xtn"/>
</dbReference>
<dbReference type="Pfam" id="PF26051">
    <property type="entry name" value="PWI_ABCF3"/>
    <property type="match status" value="1"/>
</dbReference>
<evidence type="ECO:0000256" key="3">
    <source>
        <dbReference type="ARBA" id="ARBA00022840"/>
    </source>
</evidence>
<dbReference type="SMART" id="SM00382">
    <property type="entry name" value="AAA"/>
    <property type="match status" value="2"/>
</dbReference>
<dbReference type="STRING" id="578462.A0A0L0SES5"/>
<dbReference type="InterPro" id="IPR003439">
    <property type="entry name" value="ABC_transporter-like_ATP-bd"/>
</dbReference>
<dbReference type="Gene3D" id="3.40.50.300">
    <property type="entry name" value="P-loop containing nucleotide triphosphate hydrolases"/>
    <property type="match status" value="2"/>
</dbReference>
<dbReference type="FunFam" id="3.40.50.300:FF:000104">
    <property type="entry name" value="ATP-binding cassette sub-family F member 3"/>
    <property type="match status" value="1"/>
</dbReference>
<keyword evidence="3" id="KW-0067">ATP-binding</keyword>
<dbReference type="InterPro" id="IPR017871">
    <property type="entry name" value="ABC_transporter-like_CS"/>
</dbReference>
<evidence type="ECO:0000313" key="8">
    <source>
        <dbReference type="Proteomes" id="UP000054350"/>
    </source>
</evidence>
<gene>
    <name evidence="7" type="ORF">AMAG_06656</name>
</gene>
<evidence type="ECO:0000256" key="1">
    <source>
        <dbReference type="ARBA" id="ARBA00022737"/>
    </source>
</evidence>
<dbReference type="GO" id="GO:0016887">
    <property type="term" value="F:ATP hydrolysis activity"/>
    <property type="evidence" value="ECO:0007669"/>
    <property type="project" value="InterPro"/>
</dbReference>
<keyword evidence="2" id="KW-0547">Nucleotide-binding</keyword>
<name>A0A0L0SES5_ALLM3</name>
<proteinExistence type="predicted"/>
<sequence>MTVTAAPTAAQLVGATLPDLDTALVEYVVGTVADADPNDFPDASALEDFLGPVLVAEDCDPKAVRTLCAQLLPLVGQSATMVDDDDDFILPNGLSGASASAGPRRLENGPVHMGSLAANTSSYLPGVNADITHAGAKRVATRVDEKKLEKAELKLKMKMEKRNATVEVSFKVIDKPAGPKPLSDAQIQAILAARGRNNDIHLENFDVSHAGLRILTNANLSLVYTRRYGLVGRNGIGKSTLLRAISSREIPAMDKFKHVSIGHVEQELTGDDMTCLESVMKADVYREYLLRQEATINAQMNELADGKALASGETMASLEHKLKQVLQKMEDIDANSAEARAASILGGLGFSPDAQRRKTKEFSGGWKMRIALARALFTRPDLLLLDEPTNHLDIPAVVWLANYLQKWPSTLLVVSHDREFLDAVATDIIHQHDERLDVYRGNFSNFEKTRDERVKQAQREYDSQMEYRRHLQAFVDRWRYNAKKAAQAQSKIKILEKLPELEVPTEEVQVTFAFPDPEKISPPILQMDEVTFAYGPDSPPIIKNATIDVQLTSRVAVVGPNGAGKSTVLKLLTGQLDPNKGRVFRHGRLRFAFFSQHHVDALEDLSLTPVQFLAKNFPGHQDEEYRRQLGCFGISGRVGLQSMGTLSGGQKSRVVFASLALQRPSLLILDEPSNHLDFMSVDSLAEALNQFKGGVIMVSHDQRFIDMVCNEIWVCENGTLTKFAGDSIKEYAATLPMPE</sequence>
<feature type="domain" description="ABC transporter" evidence="6">
    <location>
        <begin position="200"/>
        <end position="458"/>
    </location>
</feature>
<keyword evidence="4" id="KW-0007">Acetylation</keyword>
<evidence type="ECO:0000256" key="5">
    <source>
        <dbReference type="SAM" id="Coils"/>
    </source>
</evidence>
<dbReference type="PANTHER" id="PTHR19211">
    <property type="entry name" value="ATP-BINDING TRANSPORT PROTEIN-RELATED"/>
    <property type="match status" value="1"/>
</dbReference>
<dbReference type="InterPro" id="IPR050611">
    <property type="entry name" value="ABCF"/>
</dbReference>
<dbReference type="OMA" id="CTHIADI"/>